<keyword evidence="3" id="KW-1185">Reference proteome</keyword>
<protein>
    <submittedName>
        <fullName evidence="2">Uncharacterized protein</fullName>
    </submittedName>
</protein>
<accession>A0A2V1D0E1</accession>
<dbReference type="AlphaFoldDB" id="A0A2V1D0E1"/>
<evidence type="ECO:0000313" key="3">
    <source>
        <dbReference type="Proteomes" id="UP000244855"/>
    </source>
</evidence>
<organism evidence="2 3">
    <name type="scientific">Periconia macrospinosa</name>
    <dbReference type="NCBI Taxonomy" id="97972"/>
    <lineage>
        <taxon>Eukaryota</taxon>
        <taxon>Fungi</taxon>
        <taxon>Dikarya</taxon>
        <taxon>Ascomycota</taxon>
        <taxon>Pezizomycotina</taxon>
        <taxon>Dothideomycetes</taxon>
        <taxon>Pleosporomycetidae</taxon>
        <taxon>Pleosporales</taxon>
        <taxon>Massarineae</taxon>
        <taxon>Periconiaceae</taxon>
        <taxon>Periconia</taxon>
    </lineage>
</organism>
<evidence type="ECO:0000313" key="2">
    <source>
        <dbReference type="EMBL" id="PVH91465.1"/>
    </source>
</evidence>
<feature type="non-terminal residue" evidence="2">
    <location>
        <position position="1"/>
    </location>
</feature>
<reference evidence="2 3" key="1">
    <citation type="journal article" date="2018" name="Sci. Rep.">
        <title>Comparative genomics provides insights into the lifestyle and reveals functional heterogeneity of dark septate endophytic fungi.</title>
        <authorList>
            <person name="Knapp D.G."/>
            <person name="Nemeth J.B."/>
            <person name="Barry K."/>
            <person name="Hainaut M."/>
            <person name="Henrissat B."/>
            <person name="Johnson J."/>
            <person name="Kuo A."/>
            <person name="Lim J.H.P."/>
            <person name="Lipzen A."/>
            <person name="Nolan M."/>
            <person name="Ohm R.A."/>
            <person name="Tamas L."/>
            <person name="Grigoriev I.V."/>
            <person name="Spatafora J.W."/>
            <person name="Nagy L.G."/>
            <person name="Kovacs G.M."/>
        </authorList>
    </citation>
    <scope>NUCLEOTIDE SEQUENCE [LARGE SCALE GENOMIC DNA]</scope>
    <source>
        <strain evidence="2 3">DSE2036</strain>
    </source>
</reference>
<feature type="region of interest" description="Disordered" evidence="1">
    <location>
        <begin position="27"/>
        <end position="50"/>
    </location>
</feature>
<sequence>SLHHISTQNDLLHAEVKGLREALQFTKKHKKKSKPLNVQQRKEYHGGAIF</sequence>
<gene>
    <name evidence="2" type="ORF">DM02DRAFT_481294</name>
</gene>
<proteinExistence type="predicted"/>
<feature type="compositionally biased region" description="Basic and acidic residues" evidence="1">
    <location>
        <begin position="40"/>
        <end position="50"/>
    </location>
</feature>
<name>A0A2V1D0E1_9PLEO</name>
<dbReference type="EMBL" id="KZ805859">
    <property type="protein sequence ID" value="PVH91465.1"/>
    <property type="molecule type" value="Genomic_DNA"/>
</dbReference>
<evidence type="ECO:0000256" key="1">
    <source>
        <dbReference type="SAM" id="MobiDB-lite"/>
    </source>
</evidence>
<feature type="non-terminal residue" evidence="2">
    <location>
        <position position="50"/>
    </location>
</feature>
<dbReference type="Proteomes" id="UP000244855">
    <property type="component" value="Unassembled WGS sequence"/>
</dbReference>